<organism evidence="3 4">
    <name type="scientific">Halobium salinum</name>
    <dbReference type="NCBI Taxonomy" id="1364940"/>
    <lineage>
        <taxon>Archaea</taxon>
        <taxon>Methanobacteriati</taxon>
        <taxon>Methanobacteriota</taxon>
        <taxon>Stenosarchaea group</taxon>
        <taxon>Halobacteria</taxon>
        <taxon>Halobacteriales</taxon>
        <taxon>Haloferacaceae</taxon>
        <taxon>Halobium</taxon>
    </lineage>
</organism>
<dbReference type="NCBIfam" id="TIGR03663">
    <property type="entry name" value="flippase activity-associated protein Agl23"/>
    <property type="match status" value="1"/>
</dbReference>
<evidence type="ECO:0000259" key="2">
    <source>
        <dbReference type="Pfam" id="PF13231"/>
    </source>
</evidence>
<feature type="transmembrane region" description="Helical" evidence="1">
    <location>
        <begin position="322"/>
        <end position="341"/>
    </location>
</feature>
<dbReference type="EMBL" id="JBHSDS010000001">
    <property type="protein sequence ID" value="MFC4356360.1"/>
    <property type="molecule type" value="Genomic_DNA"/>
</dbReference>
<keyword evidence="4" id="KW-1185">Reference proteome</keyword>
<gene>
    <name evidence="3" type="ORF">ACFO0N_00185</name>
</gene>
<evidence type="ECO:0000256" key="1">
    <source>
        <dbReference type="SAM" id="Phobius"/>
    </source>
</evidence>
<accession>A0ABD5P647</accession>
<name>A0ABD5P647_9EURY</name>
<comment type="caution">
    <text evidence="3">The sequence shown here is derived from an EMBL/GenBank/DDBJ whole genome shotgun (WGS) entry which is preliminary data.</text>
</comment>
<feature type="transmembrane region" description="Helical" evidence="1">
    <location>
        <begin position="109"/>
        <end position="127"/>
    </location>
</feature>
<feature type="transmembrane region" description="Helical" evidence="1">
    <location>
        <begin position="275"/>
        <end position="292"/>
    </location>
</feature>
<keyword evidence="1" id="KW-1133">Transmembrane helix</keyword>
<evidence type="ECO:0000313" key="3">
    <source>
        <dbReference type="EMBL" id="MFC4356360.1"/>
    </source>
</evidence>
<keyword evidence="1" id="KW-0472">Membrane</keyword>
<dbReference type="Proteomes" id="UP001595921">
    <property type="component" value="Unassembled WGS sequence"/>
</dbReference>
<dbReference type="Pfam" id="PF13231">
    <property type="entry name" value="PMT_2"/>
    <property type="match status" value="1"/>
</dbReference>
<dbReference type="InterPro" id="IPR019962">
    <property type="entry name" value="CHP03663"/>
</dbReference>
<protein>
    <submittedName>
        <fullName evidence="3">Flippase activity-associated protein Agl23</fullName>
    </submittedName>
</protein>
<dbReference type="PANTHER" id="PTHR41710:SF2">
    <property type="entry name" value="GLYCOSYL TRANSFERASE FAMILY 39_83 DOMAIN-CONTAINING PROTEIN"/>
    <property type="match status" value="1"/>
</dbReference>
<sequence>MESDTLRHRLRRDWLWGVLLLVAVVLRFHALEARPVHWDEGVHAYFAWEFLTTGQFTYEPWRHGPFLYYAGSVAMAVFGERVVVGRAVVAAVSLGSVVAAYALRDELPMPTAAVAGALLAVHPYVLAPARFFRNDAMTATFTLLAVALYVHYRKTPSRGLAAGLGAALALAIATKEVSYFVLPAAFAPVAVVAHFEARFTDASWRAVLYRALPPTYLHYTVGVAVAVLAVLYGGWPPDPLAAPGAIVDGFQYWRSVAADGNGGKPMYYLGMLTDHTPVLFALALVGCAGTVLDRDGPSVRWLFLSWLALPAMLMSLASEQAWWSFVHLFTPFVFLVAFGVADLRDALQFAVGTVRDRLAARPGRTRGVARLDGPGGLGAATRRVRTGAGPTALGVVLAVLLVTSSVAAFGLPGGVERMAPGDGTDADAETFRYVADEAARLDCPVQLGKGVNPWPAPWWLRGLSIHGSQGKLTADWQFSQGPAVLVTGEEVTPPKRHEFRVVERNGYYVYLPRSGC</sequence>
<dbReference type="InterPro" id="IPR038731">
    <property type="entry name" value="RgtA/B/C-like"/>
</dbReference>
<feature type="transmembrane region" description="Helical" evidence="1">
    <location>
        <begin position="216"/>
        <end position="235"/>
    </location>
</feature>
<dbReference type="PANTHER" id="PTHR41710">
    <property type="entry name" value="GLYCOSYL TRANSFERASE, FAMILY 39"/>
    <property type="match status" value="1"/>
</dbReference>
<dbReference type="RefSeq" id="WP_267624715.1">
    <property type="nucleotide sequence ID" value="NZ_JAODIW010000010.1"/>
</dbReference>
<reference evidence="3 4" key="1">
    <citation type="journal article" date="2019" name="Int. J. Syst. Evol. Microbiol.">
        <title>The Global Catalogue of Microorganisms (GCM) 10K type strain sequencing project: providing services to taxonomists for standard genome sequencing and annotation.</title>
        <authorList>
            <consortium name="The Broad Institute Genomics Platform"/>
            <consortium name="The Broad Institute Genome Sequencing Center for Infectious Disease"/>
            <person name="Wu L."/>
            <person name="Ma J."/>
        </authorList>
    </citation>
    <scope>NUCLEOTIDE SEQUENCE [LARGE SCALE GENOMIC DNA]</scope>
    <source>
        <strain evidence="3 4">CGMCC 1.12553</strain>
    </source>
</reference>
<feature type="transmembrane region" description="Helical" evidence="1">
    <location>
        <begin position="177"/>
        <end position="195"/>
    </location>
</feature>
<feature type="transmembrane region" description="Helical" evidence="1">
    <location>
        <begin position="392"/>
        <end position="411"/>
    </location>
</feature>
<proteinExistence type="predicted"/>
<evidence type="ECO:0000313" key="4">
    <source>
        <dbReference type="Proteomes" id="UP001595921"/>
    </source>
</evidence>
<feature type="transmembrane region" description="Helical" evidence="1">
    <location>
        <begin position="83"/>
        <end position="103"/>
    </location>
</feature>
<keyword evidence="1" id="KW-0812">Transmembrane</keyword>
<feature type="domain" description="Glycosyltransferase RgtA/B/C/D-like" evidence="2">
    <location>
        <begin position="63"/>
        <end position="199"/>
    </location>
</feature>
<feature type="transmembrane region" description="Helical" evidence="1">
    <location>
        <begin position="14"/>
        <end position="30"/>
    </location>
</feature>
<dbReference type="AlphaFoldDB" id="A0ABD5P647"/>
<feature type="transmembrane region" description="Helical" evidence="1">
    <location>
        <begin position="299"/>
        <end position="316"/>
    </location>
</feature>